<dbReference type="AlphaFoldDB" id="A0A9Q1FF73"/>
<organism evidence="7 8">
    <name type="scientific">Synaphobranchus kaupii</name>
    <name type="common">Kaup's arrowtooth eel</name>
    <dbReference type="NCBI Taxonomy" id="118154"/>
    <lineage>
        <taxon>Eukaryota</taxon>
        <taxon>Metazoa</taxon>
        <taxon>Chordata</taxon>
        <taxon>Craniata</taxon>
        <taxon>Vertebrata</taxon>
        <taxon>Euteleostomi</taxon>
        <taxon>Actinopterygii</taxon>
        <taxon>Neopterygii</taxon>
        <taxon>Teleostei</taxon>
        <taxon>Anguilliformes</taxon>
        <taxon>Synaphobranchidae</taxon>
        <taxon>Synaphobranchus</taxon>
    </lineage>
</organism>
<dbReference type="PANTHER" id="PTHR18962">
    <property type="entry name" value="COILED-COIL DOMAIN-CONTAINING PROTEIN 39"/>
    <property type="match status" value="1"/>
</dbReference>
<evidence type="ECO:0000313" key="8">
    <source>
        <dbReference type="Proteomes" id="UP001152622"/>
    </source>
</evidence>
<dbReference type="Pfam" id="PF24161">
    <property type="entry name" value="CCDC39"/>
    <property type="match status" value="1"/>
</dbReference>
<feature type="coiled-coil region" evidence="5">
    <location>
        <begin position="747"/>
        <end position="816"/>
    </location>
</feature>
<proteinExistence type="inferred from homology"/>
<dbReference type="OrthoDB" id="10259720at2759"/>
<dbReference type="PANTHER" id="PTHR18962:SF0">
    <property type="entry name" value="COILED-COIL DOMAIN-CONTAINING PROTEIN 39"/>
    <property type="match status" value="1"/>
</dbReference>
<evidence type="ECO:0000256" key="3">
    <source>
        <dbReference type="ARBA" id="ARBA00023054"/>
    </source>
</evidence>
<feature type="coiled-coil region" evidence="5">
    <location>
        <begin position="262"/>
        <end position="415"/>
    </location>
</feature>
<evidence type="ECO:0000256" key="6">
    <source>
        <dbReference type="SAM" id="MobiDB-lite"/>
    </source>
</evidence>
<dbReference type="Proteomes" id="UP001152622">
    <property type="component" value="Chromosome 6"/>
</dbReference>
<sequence>MSNAVLYEIGWNEGFAIPVANAENKALQEEIQKKQKENSILETKISEHKDKIQALSDHLKNVRQELSHTQAFCRAVEKETESEAHFKALAEREMGRLRQEIGQLENELGALRERRNAQENNIFKATQKLEELKGQLNWDQQTLDNWLEESAQKDQDTMAILKYAQQDESRIKVLTLRVEKLTLEANQKRKGLDNERTETMTAQIALDKTAESLQQAHGERQELIRQWGNTIEQMRKRDLELQQCALLLSEMKQEVWERQDRIKEKSNFLETQEENNKEYERKITSTDRLAAKLRGELQELEANRTRLQDELETLRRNVDHTNIAVEARRSQLAGLKKEIQDKNNKVKHASLHNAALEEKLENVTESTVSMEERATQLEQMLREEEQTEKEVDSQLRENQKVLARRRQELQLLKSEEKTLLADISGSRATLSNLSSRLDKLEHSSLRQQEMIYNKDFQIQLLERKLSRLRGEGNTEEEQVLKKKESELAAALEEKRKTAKMLALQLKKLQDEIHCAKKETEKTGARKLDLTEKIEEMNLFNDISDKELKKLRFKKEDTMVEDNIVKLEVKHMRDLLYNKADSVLSLEKQRLRLQAAMREREVEINIHREMLQRQIKIADQERQKLSIEVHERLSKIDKMRKKYEILTISMAAPEGEEEKSPAYYVIKAAQEKEELQRKGDDLDATIRKTEKEIQALENTLHVVRSHNTAYRKAFSKVTESSEENQEKLKLEDQKRAVDELYLYKRRQIRELQEEIQGMTDTLEDLLQEEAMHSRKTDEAESQILSLNKDLVSQKDKLDRVTKQCSKLTREIRSAKQSKGKTWEEHDIDLRELKEFNKTVNKVLQGAMEENPDLRSALQTYFQEANLPLPTSGSMVASRQSSKSASARSSVRSADSSCSSSLRASPPLPTAVSMPVSRQSSKSASARSSMSSASGPGASTLQAPHVTTVDLGMQLAVMSPPLTATSPRGLRRGSSAGSTSSSTSSARSQRSQRKSP</sequence>
<name>A0A9Q1FF73_SYNKA</name>
<comment type="similarity">
    <text evidence="1">Belongs to the CCDC39 family.</text>
</comment>
<keyword evidence="3 5" id="KW-0175">Coiled coil</keyword>
<feature type="compositionally biased region" description="Low complexity" evidence="6">
    <location>
        <begin position="970"/>
        <end position="987"/>
    </location>
</feature>
<dbReference type="InterPro" id="IPR033290">
    <property type="entry name" value="CCDC39"/>
</dbReference>
<comment type="caution">
    <text evidence="7">The sequence shown here is derived from an EMBL/GenBank/DDBJ whole genome shotgun (WGS) entry which is preliminary data.</text>
</comment>
<feature type="coiled-coil region" evidence="5">
    <location>
        <begin position="458"/>
        <end position="525"/>
    </location>
</feature>
<keyword evidence="8" id="KW-1185">Reference proteome</keyword>
<feature type="coiled-coil region" evidence="5">
    <location>
        <begin position="17"/>
        <end position="226"/>
    </location>
</feature>
<evidence type="ECO:0000313" key="7">
    <source>
        <dbReference type="EMBL" id="KAJ8356975.1"/>
    </source>
</evidence>
<feature type="region of interest" description="Disordered" evidence="6">
    <location>
        <begin position="869"/>
        <end position="940"/>
    </location>
</feature>
<evidence type="ECO:0000256" key="4">
    <source>
        <dbReference type="ARBA" id="ARBA00045182"/>
    </source>
</evidence>
<dbReference type="GO" id="GO:0060285">
    <property type="term" value="P:cilium-dependent cell motility"/>
    <property type="evidence" value="ECO:0007669"/>
    <property type="project" value="TreeGrafter"/>
</dbReference>
<protein>
    <recommendedName>
        <fullName evidence="2">Coiled-coil domain-containing protein 39</fullName>
    </recommendedName>
</protein>
<feature type="compositionally biased region" description="Low complexity" evidence="6">
    <location>
        <begin position="875"/>
        <end position="903"/>
    </location>
</feature>
<dbReference type="EMBL" id="JAINUF010000006">
    <property type="protein sequence ID" value="KAJ8356975.1"/>
    <property type="molecule type" value="Genomic_DNA"/>
</dbReference>
<reference evidence="7" key="1">
    <citation type="journal article" date="2023" name="Science">
        <title>Genome structures resolve the early diversification of teleost fishes.</title>
        <authorList>
            <person name="Parey E."/>
            <person name="Louis A."/>
            <person name="Montfort J."/>
            <person name="Bouchez O."/>
            <person name="Roques C."/>
            <person name="Iampietro C."/>
            <person name="Lluch J."/>
            <person name="Castinel A."/>
            <person name="Donnadieu C."/>
            <person name="Desvignes T."/>
            <person name="Floi Bucao C."/>
            <person name="Jouanno E."/>
            <person name="Wen M."/>
            <person name="Mejri S."/>
            <person name="Dirks R."/>
            <person name="Jansen H."/>
            <person name="Henkel C."/>
            <person name="Chen W.J."/>
            <person name="Zahm M."/>
            <person name="Cabau C."/>
            <person name="Klopp C."/>
            <person name="Thompson A.W."/>
            <person name="Robinson-Rechavi M."/>
            <person name="Braasch I."/>
            <person name="Lecointre G."/>
            <person name="Bobe J."/>
            <person name="Postlethwait J.H."/>
            <person name="Berthelot C."/>
            <person name="Roest Crollius H."/>
            <person name="Guiguen Y."/>
        </authorList>
    </citation>
    <scope>NUCLEOTIDE SEQUENCE</scope>
    <source>
        <strain evidence="7">WJC10195</strain>
    </source>
</reference>
<dbReference type="GO" id="GO:0005930">
    <property type="term" value="C:axoneme"/>
    <property type="evidence" value="ECO:0007669"/>
    <property type="project" value="InterPro"/>
</dbReference>
<dbReference type="GO" id="GO:0036159">
    <property type="term" value="P:inner dynein arm assembly"/>
    <property type="evidence" value="ECO:0007669"/>
    <property type="project" value="InterPro"/>
</dbReference>
<evidence type="ECO:0000256" key="5">
    <source>
        <dbReference type="SAM" id="Coils"/>
    </source>
</evidence>
<gene>
    <name evidence="7" type="ORF">SKAU_G00197690</name>
</gene>
<feature type="region of interest" description="Disordered" evidence="6">
    <location>
        <begin position="956"/>
        <end position="994"/>
    </location>
</feature>
<comment type="function">
    <text evidence="4">Required for assembly of dynein regulatory complex (DRC) and inner dynein arm (IDA) complexes, which are responsible for ciliary beat regulation, thereby playing a central role in motility in cilia and flagella. Probably acts together with CCDC40 to form a molecular ruler that determines the 96 nanometer (nm) repeat length and arrangements of components in cilia and flagella. Not required for outer dynein arm complexes assembly.</text>
</comment>
<evidence type="ECO:0000256" key="2">
    <source>
        <dbReference type="ARBA" id="ARBA00016725"/>
    </source>
</evidence>
<dbReference type="GO" id="GO:0005576">
    <property type="term" value="C:extracellular region"/>
    <property type="evidence" value="ECO:0007669"/>
    <property type="project" value="GOC"/>
</dbReference>
<feature type="coiled-coil region" evidence="5">
    <location>
        <begin position="671"/>
        <end position="705"/>
    </location>
</feature>
<dbReference type="GO" id="GO:0060287">
    <property type="term" value="P:epithelial cilium movement involved in determination of left/right asymmetry"/>
    <property type="evidence" value="ECO:0007669"/>
    <property type="project" value="TreeGrafter"/>
</dbReference>
<accession>A0A9Q1FF73</accession>
<feature type="compositionally biased region" description="Low complexity" evidence="6">
    <location>
        <begin position="915"/>
        <end position="937"/>
    </location>
</feature>
<evidence type="ECO:0000256" key="1">
    <source>
        <dbReference type="ARBA" id="ARBA00005805"/>
    </source>
</evidence>